<feature type="transmembrane region" description="Helical" evidence="6">
    <location>
        <begin position="167"/>
        <end position="187"/>
    </location>
</feature>
<dbReference type="Pfam" id="PF03631">
    <property type="entry name" value="Virul_fac_BrkB"/>
    <property type="match status" value="1"/>
</dbReference>
<comment type="caution">
    <text evidence="7">The sequence shown here is derived from an EMBL/GenBank/DDBJ whole genome shotgun (WGS) entry which is preliminary data.</text>
</comment>
<evidence type="ECO:0000256" key="5">
    <source>
        <dbReference type="ARBA" id="ARBA00023136"/>
    </source>
</evidence>
<reference evidence="7" key="1">
    <citation type="journal article" date="2014" name="Int. J. Syst. Evol. Microbiol.">
        <title>Complete genome sequence of Corynebacterium casei LMG S-19264T (=DSM 44701T), isolated from a smear-ripened cheese.</title>
        <authorList>
            <consortium name="US DOE Joint Genome Institute (JGI-PGF)"/>
            <person name="Walter F."/>
            <person name="Albersmeier A."/>
            <person name="Kalinowski J."/>
            <person name="Ruckert C."/>
        </authorList>
    </citation>
    <scope>NUCLEOTIDE SEQUENCE</scope>
    <source>
        <strain evidence="7">CGMCC 1.15447</strain>
    </source>
</reference>
<dbReference type="PANTHER" id="PTHR30213">
    <property type="entry name" value="INNER MEMBRANE PROTEIN YHJD"/>
    <property type="match status" value="1"/>
</dbReference>
<evidence type="ECO:0000256" key="4">
    <source>
        <dbReference type="ARBA" id="ARBA00022989"/>
    </source>
</evidence>
<sequence length="284" mass="31372">MRALRHDCFYLAQSTAYSAIISLFPTLIVAAAVVSLLPYNAPLRFQLSVFFDRILPPDVSPLLQSYFVTSPHNPRSTHALIAAFVVSISGASSVIVCVMEGVRRANGLPRNCWNFVQRRVRSLLLVPLSLVPFALASMMIVFGHFITRWLAHEIMPFARPSLFLAGLLIRWAVALTGSTAIVAMIYHMGTPMRQSWKRVIPGAVLATLMWFAATLVFGWYVTRFANYSQVYGPLGAAIALLFWLYIISFSVFCGAEYNAEHAAHFFPESAADSTDSGPTSSATR</sequence>
<name>A0A916REG8_9BACT</name>
<evidence type="ECO:0008006" key="9">
    <source>
        <dbReference type="Google" id="ProtNLM"/>
    </source>
</evidence>
<evidence type="ECO:0000256" key="6">
    <source>
        <dbReference type="SAM" id="Phobius"/>
    </source>
</evidence>
<reference evidence="7" key="2">
    <citation type="submission" date="2020-09" db="EMBL/GenBank/DDBJ databases">
        <authorList>
            <person name="Sun Q."/>
            <person name="Zhou Y."/>
        </authorList>
    </citation>
    <scope>NUCLEOTIDE SEQUENCE</scope>
    <source>
        <strain evidence="7">CGMCC 1.15447</strain>
    </source>
</reference>
<protein>
    <recommendedName>
        <fullName evidence="9">YihY/virulence factor BrkB family protein</fullName>
    </recommendedName>
</protein>
<dbReference type="GO" id="GO:0005886">
    <property type="term" value="C:plasma membrane"/>
    <property type="evidence" value="ECO:0007669"/>
    <property type="project" value="UniProtKB-SubCell"/>
</dbReference>
<feature type="transmembrane region" description="Helical" evidence="6">
    <location>
        <begin position="234"/>
        <end position="255"/>
    </location>
</feature>
<comment type="subcellular location">
    <subcellularLocation>
        <location evidence="1">Cell membrane</location>
        <topology evidence="1">Multi-pass membrane protein</topology>
    </subcellularLocation>
</comment>
<evidence type="ECO:0000256" key="2">
    <source>
        <dbReference type="ARBA" id="ARBA00022475"/>
    </source>
</evidence>
<evidence type="ECO:0000256" key="1">
    <source>
        <dbReference type="ARBA" id="ARBA00004651"/>
    </source>
</evidence>
<dbReference type="AlphaFoldDB" id="A0A916REG8"/>
<keyword evidence="4 6" id="KW-1133">Transmembrane helix</keyword>
<evidence type="ECO:0000256" key="3">
    <source>
        <dbReference type="ARBA" id="ARBA00022692"/>
    </source>
</evidence>
<proteinExistence type="predicted"/>
<keyword evidence="5 6" id="KW-0472">Membrane</keyword>
<dbReference type="PIRSF" id="PIRSF035875">
    <property type="entry name" value="RNase_BN"/>
    <property type="match status" value="1"/>
</dbReference>
<feature type="transmembrane region" description="Helical" evidence="6">
    <location>
        <begin position="123"/>
        <end position="147"/>
    </location>
</feature>
<feature type="transmembrane region" description="Helical" evidence="6">
    <location>
        <begin position="199"/>
        <end position="222"/>
    </location>
</feature>
<feature type="transmembrane region" description="Helical" evidence="6">
    <location>
        <begin position="20"/>
        <end position="39"/>
    </location>
</feature>
<dbReference type="Proteomes" id="UP000648801">
    <property type="component" value="Unassembled WGS sequence"/>
</dbReference>
<dbReference type="InterPro" id="IPR017039">
    <property type="entry name" value="Virul_fac_BrkB"/>
</dbReference>
<evidence type="ECO:0000313" key="7">
    <source>
        <dbReference type="EMBL" id="GGA53142.1"/>
    </source>
</evidence>
<feature type="transmembrane region" description="Helical" evidence="6">
    <location>
        <begin position="79"/>
        <end position="102"/>
    </location>
</feature>
<accession>A0A916REG8</accession>
<organism evidence="7 8">
    <name type="scientific">Edaphobacter acidisoli</name>
    <dbReference type="NCBI Taxonomy" id="2040573"/>
    <lineage>
        <taxon>Bacteria</taxon>
        <taxon>Pseudomonadati</taxon>
        <taxon>Acidobacteriota</taxon>
        <taxon>Terriglobia</taxon>
        <taxon>Terriglobales</taxon>
        <taxon>Acidobacteriaceae</taxon>
        <taxon>Edaphobacter</taxon>
    </lineage>
</organism>
<dbReference type="EMBL" id="BMJB01000001">
    <property type="protein sequence ID" value="GGA53142.1"/>
    <property type="molecule type" value="Genomic_DNA"/>
</dbReference>
<gene>
    <name evidence="7" type="ORF">GCM10011507_00250</name>
</gene>
<keyword evidence="8" id="KW-1185">Reference proteome</keyword>
<evidence type="ECO:0000313" key="8">
    <source>
        <dbReference type="Proteomes" id="UP000648801"/>
    </source>
</evidence>
<keyword evidence="2" id="KW-1003">Cell membrane</keyword>
<dbReference type="PANTHER" id="PTHR30213:SF0">
    <property type="entry name" value="UPF0761 MEMBRANE PROTEIN YIHY"/>
    <property type="match status" value="1"/>
</dbReference>
<keyword evidence="3 6" id="KW-0812">Transmembrane</keyword>